<name>A0A0N5BBU1_STREA</name>
<dbReference type="Proteomes" id="UP000046392">
    <property type="component" value="Unplaced"/>
</dbReference>
<proteinExistence type="predicted"/>
<evidence type="ECO:0000313" key="2">
    <source>
        <dbReference type="Proteomes" id="UP000046392"/>
    </source>
</evidence>
<sequence>MLVKETEKSMQMSMENDIINKATYEEVEAETKRREKIQEEKEFYERKRLESLNKPKTLGAVGEGEMITCLDGQSRIHINEEKSNQQPCQGIHGRRSGLTSLRIRMDLPMEGPRQKDPTIREEKQQHPTISLQNTTTRLQYLLQRPGSIHPLRQRDPLNESNHVHAKVIVGQLINRADRSLEDVFDHLEQSEYGEILIPRVACQAHEENLIHGRLGLDCIWLTSNDCIRISDWFITGRLAKFAEEWDHLVKDCKPKVLSRHGSSTETENGSGDCQVYGRSTKADLVNLGRVFRKNVLQVTSSGTLQQKEIDLNNFIQEYDKVKSIDQLCNHNFLTMPRSWFPGASKKEIEDLTKFDNDWLRDFFLISYLGKGGFGEVLLANN</sequence>
<evidence type="ECO:0000313" key="3">
    <source>
        <dbReference type="WBParaSite" id="SPAL_0000349600.1"/>
    </source>
</evidence>
<accession>A0A0N5BBU1</accession>
<reference evidence="3" key="1">
    <citation type="submission" date="2017-02" db="UniProtKB">
        <authorList>
            <consortium name="WormBaseParasite"/>
        </authorList>
    </citation>
    <scope>IDENTIFICATION</scope>
</reference>
<protein>
    <submittedName>
        <fullName evidence="3">Protein kinase domain-containing protein</fullName>
    </submittedName>
</protein>
<keyword evidence="1" id="KW-0175">Coiled coil</keyword>
<feature type="coiled-coil region" evidence="1">
    <location>
        <begin position="20"/>
        <end position="54"/>
    </location>
</feature>
<dbReference type="AlphaFoldDB" id="A0A0N5BBU1"/>
<keyword evidence="2" id="KW-1185">Reference proteome</keyword>
<organism evidence="2 3">
    <name type="scientific">Strongyloides papillosus</name>
    <name type="common">Intestinal threadworm</name>
    <dbReference type="NCBI Taxonomy" id="174720"/>
    <lineage>
        <taxon>Eukaryota</taxon>
        <taxon>Metazoa</taxon>
        <taxon>Ecdysozoa</taxon>
        <taxon>Nematoda</taxon>
        <taxon>Chromadorea</taxon>
        <taxon>Rhabditida</taxon>
        <taxon>Tylenchina</taxon>
        <taxon>Panagrolaimomorpha</taxon>
        <taxon>Strongyloidoidea</taxon>
        <taxon>Strongyloididae</taxon>
        <taxon>Strongyloides</taxon>
    </lineage>
</organism>
<dbReference type="WBParaSite" id="SPAL_0000349600.1">
    <property type="protein sequence ID" value="SPAL_0000349600.1"/>
    <property type="gene ID" value="SPAL_0000349600"/>
</dbReference>
<evidence type="ECO:0000256" key="1">
    <source>
        <dbReference type="SAM" id="Coils"/>
    </source>
</evidence>
<dbReference type="STRING" id="174720.A0A0N5BBU1"/>